<dbReference type="Proteomes" id="UP000005239">
    <property type="component" value="Unassembled WGS sequence"/>
</dbReference>
<evidence type="ECO:0000313" key="1">
    <source>
        <dbReference type="EnsemblMetazoa" id="PPA46114.1"/>
    </source>
</evidence>
<dbReference type="AlphaFoldDB" id="A0A2A6BVU8"/>
<sequence length="76" mass="8390">MNHQPMDNPLLDFDVARLVPTDGAYGKVKDDLEIQAPILSPAHRGVVPASAWSDPAQISLSGGIQRHYLNKYHNLK</sequence>
<reference evidence="2" key="1">
    <citation type="journal article" date="2008" name="Nat. Genet.">
        <title>The Pristionchus pacificus genome provides a unique perspective on nematode lifestyle and parasitism.</title>
        <authorList>
            <person name="Dieterich C."/>
            <person name="Clifton S.W."/>
            <person name="Schuster L.N."/>
            <person name="Chinwalla A."/>
            <person name="Delehaunty K."/>
            <person name="Dinkelacker I."/>
            <person name="Fulton L."/>
            <person name="Fulton R."/>
            <person name="Godfrey J."/>
            <person name="Minx P."/>
            <person name="Mitreva M."/>
            <person name="Roeseler W."/>
            <person name="Tian H."/>
            <person name="Witte H."/>
            <person name="Yang S.P."/>
            <person name="Wilson R.K."/>
            <person name="Sommer R.J."/>
        </authorList>
    </citation>
    <scope>NUCLEOTIDE SEQUENCE [LARGE SCALE GENOMIC DNA]</scope>
    <source>
        <strain evidence="2">PS312</strain>
    </source>
</reference>
<proteinExistence type="predicted"/>
<name>A0A2A6BVU8_PRIPA</name>
<organism evidence="1 2">
    <name type="scientific">Pristionchus pacificus</name>
    <name type="common">Parasitic nematode worm</name>
    <dbReference type="NCBI Taxonomy" id="54126"/>
    <lineage>
        <taxon>Eukaryota</taxon>
        <taxon>Metazoa</taxon>
        <taxon>Ecdysozoa</taxon>
        <taxon>Nematoda</taxon>
        <taxon>Chromadorea</taxon>
        <taxon>Rhabditida</taxon>
        <taxon>Rhabditina</taxon>
        <taxon>Diplogasteromorpha</taxon>
        <taxon>Diplogasteroidea</taxon>
        <taxon>Neodiplogasteridae</taxon>
        <taxon>Pristionchus</taxon>
    </lineage>
</organism>
<dbReference type="EnsemblMetazoa" id="PPA46114.1">
    <property type="protein sequence ID" value="PPA46114.1"/>
    <property type="gene ID" value="WBGene00284483"/>
</dbReference>
<evidence type="ECO:0000313" key="2">
    <source>
        <dbReference type="Proteomes" id="UP000005239"/>
    </source>
</evidence>
<accession>A0A8R1V493</accession>
<accession>A0A2A6BVU8</accession>
<protein>
    <submittedName>
        <fullName evidence="1">Uncharacterized protein</fullName>
    </submittedName>
</protein>
<gene>
    <name evidence="1" type="primary">WBGene00284483</name>
</gene>
<keyword evidence="2" id="KW-1185">Reference proteome</keyword>
<reference evidence="1" key="2">
    <citation type="submission" date="2022-06" db="UniProtKB">
        <authorList>
            <consortium name="EnsemblMetazoa"/>
        </authorList>
    </citation>
    <scope>IDENTIFICATION</scope>
    <source>
        <strain evidence="1">PS312</strain>
    </source>
</reference>